<feature type="transmembrane region" description="Helical" evidence="2">
    <location>
        <begin position="479"/>
        <end position="495"/>
    </location>
</feature>
<dbReference type="Gene3D" id="3.90.550.10">
    <property type="entry name" value="Spore Coat Polysaccharide Biosynthesis Protein SpsA, Chain A"/>
    <property type="match status" value="1"/>
</dbReference>
<keyword evidence="2" id="KW-0472">Membrane</keyword>
<dbReference type="PANTHER" id="PTHR43685:SF3">
    <property type="entry name" value="SLR2126 PROTEIN"/>
    <property type="match status" value="1"/>
</dbReference>
<feature type="transmembrane region" description="Helical" evidence="2">
    <location>
        <begin position="592"/>
        <end position="612"/>
    </location>
</feature>
<feature type="transmembrane region" description="Helical" evidence="2">
    <location>
        <begin position="542"/>
        <end position="563"/>
    </location>
</feature>
<proteinExistence type="predicted"/>
<dbReference type="SUPFAM" id="SSF53448">
    <property type="entry name" value="Nucleotide-diphospho-sugar transferases"/>
    <property type="match status" value="1"/>
</dbReference>
<feature type="transmembrane region" description="Helical" evidence="2">
    <location>
        <begin position="663"/>
        <end position="685"/>
    </location>
</feature>
<feature type="region of interest" description="Disordered" evidence="1">
    <location>
        <begin position="328"/>
        <end position="347"/>
    </location>
</feature>
<feature type="transmembrane region" description="Helical" evidence="2">
    <location>
        <begin position="501"/>
        <end position="521"/>
    </location>
</feature>
<dbReference type="EMBL" id="JAKLTQ010000001">
    <property type="protein sequence ID" value="MCG2620593.1"/>
    <property type="molecule type" value="Genomic_DNA"/>
</dbReference>
<feature type="transmembrane region" description="Helical" evidence="2">
    <location>
        <begin position="1053"/>
        <end position="1075"/>
    </location>
</feature>
<feature type="transmembrane region" description="Helical" evidence="2">
    <location>
        <begin position="766"/>
        <end position="788"/>
    </location>
</feature>
<reference evidence="3" key="1">
    <citation type="submission" date="2022-01" db="EMBL/GenBank/DDBJ databases">
        <authorList>
            <person name="Jo J.-H."/>
            <person name="Im W.-T."/>
        </authorList>
    </citation>
    <scope>NUCLEOTIDE SEQUENCE</scope>
    <source>
        <strain evidence="3">I2-34</strain>
    </source>
</reference>
<evidence type="ECO:0000313" key="3">
    <source>
        <dbReference type="EMBL" id="MCG2620593.1"/>
    </source>
</evidence>
<comment type="caution">
    <text evidence="3">The sequence shown here is derived from an EMBL/GenBank/DDBJ whole genome shotgun (WGS) entry which is preliminary data.</text>
</comment>
<dbReference type="InterPro" id="IPR050834">
    <property type="entry name" value="Glycosyltransf_2"/>
</dbReference>
<name>A0ABS9L1T1_9MICC</name>
<keyword evidence="2" id="KW-0812">Transmembrane</keyword>
<evidence type="ECO:0000313" key="4">
    <source>
        <dbReference type="Proteomes" id="UP001165368"/>
    </source>
</evidence>
<keyword evidence="4" id="KW-1185">Reference proteome</keyword>
<gene>
    <name evidence="3" type="ORF">LVY72_01565</name>
</gene>
<evidence type="ECO:0000256" key="2">
    <source>
        <dbReference type="SAM" id="Phobius"/>
    </source>
</evidence>
<dbReference type="InterPro" id="IPR029044">
    <property type="entry name" value="Nucleotide-diphossugar_trans"/>
</dbReference>
<dbReference type="Pfam" id="PF13641">
    <property type="entry name" value="Glyco_tranf_2_3"/>
    <property type="match status" value="1"/>
</dbReference>
<feature type="transmembrane region" description="Helical" evidence="2">
    <location>
        <begin position="730"/>
        <end position="746"/>
    </location>
</feature>
<dbReference type="Proteomes" id="UP001165368">
    <property type="component" value="Unassembled WGS sequence"/>
</dbReference>
<dbReference type="PANTHER" id="PTHR43685">
    <property type="entry name" value="GLYCOSYLTRANSFERASE"/>
    <property type="match status" value="1"/>
</dbReference>
<feature type="transmembrane region" description="Helical" evidence="2">
    <location>
        <begin position="697"/>
        <end position="718"/>
    </location>
</feature>
<accession>A0ABS9L1T1</accession>
<evidence type="ECO:0000256" key="1">
    <source>
        <dbReference type="SAM" id="MobiDB-lite"/>
    </source>
</evidence>
<sequence length="1135" mass="117392">MAALSAQTRPADVCIGVDTGSTDSSASLLRRGLPAESTVVAAPARTGFGAAVRLALADTAHDAGGAPQGDGPGGVQDWIWLLHDDSAPKHDALEELLLAVETAPSVTIAGCKQLDWDNPRKLVDVGLTVSRGAERLTLIDLDELDQGQYDGRSDFFAVNSAGMLIRRDAFDQLAGFDPAFPGIGDDVDLCWRNRLAGHRVVVVPTAAVRHATAQRAGRSSAAAARKAQVHLRLKHAPWWKLPLVWTGTLLGGLLGLLLSIVAKDPAHGLRQLAATVAALVRARELRASRRQAARTRRTSRRIVRTLMVRPQEVLAYRRSLLESLSPEHARPLVGDGTGTDARGGHQPTGDSDAFAALAAPARGWVGTGAVTAAVVLALLAVVGMFGFLGAEALAGGALLPVSATLGEVWHNASAWWQSIGSGYPGHSDPFGNVLALLSVLGLGNGSAAVVVLVVLSMPLASFGAWLAAGAVTQRRGLRFWAAFFWAALPPLQVALGQGRLGALVVHLMIPWAVLGLLRATGSARQRINPEAVGDRGEKIHKPGINGIPSWTAAAAAGLCLAVVTAAAPALLPVIVLFVGVIAAGLRRRARTVWWALLPPVVLALPMVVSAWGNPRVLLADPGVPLAFEAAPPWQQLMGFPLAFDTAGGLGAFGLLESLGHGPWALLFALLTAIPVLLLAAAALFLPGRGAALARTSWLGALIALAAGWAAGLVATAAAPGAVVTPFPGPFVSLALFLLAVAALVAADRGLPRLAALGRKRPRAARAAAATIVVVLAAGPVANLAQWLLPQFAGYAQAEDGGQRQLEDFGTRMLVGPSGVRTLPATAADRGTGPEQTRSLVLGAGQAGSVTASVMHAGGTTLDQLSAVYSARTLAGPLLDAQLADDDGAAAAVRDSVAVIVAGTGVDPRPELTRLGVGFVVVRGTDTAAELLANRIDAVPGLAPVGRTDSGWLWRVVPEQSAGDSAAGPVNGRVNLLDHQGNVLETLPSQSLSAGGHIPAGNDGRVLVLADRAAPGWQATLDGRRLEAVEDGWFQAFKVPAAGGELHVSYASPWAVWLGLVQAATIVLTVLLAIPIPSRRRFTPRRLDRIRTTGTDSSASELQLAAHEIDKEDALRKDGGPFGAPEPVPAGKDAQP</sequence>
<feature type="transmembrane region" description="Helical" evidence="2">
    <location>
        <begin position="238"/>
        <end position="262"/>
    </location>
</feature>
<feature type="transmembrane region" description="Helical" evidence="2">
    <location>
        <begin position="569"/>
        <end position="585"/>
    </location>
</feature>
<feature type="region of interest" description="Disordered" evidence="1">
    <location>
        <begin position="1113"/>
        <end position="1135"/>
    </location>
</feature>
<feature type="transmembrane region" description="Helical" evidence="2">
    <location>
        <begin position="369"/>
        <end position="390"/>
    </location>
</feature>
<organism evidence="3 4">
    <name type="scientific">Arthrobacter hankyongi</name>
    <dbReference type="NCBI Taxonomy" id="2904801"/>
    <lineage>
        <taxon>Bacteria</taxon>
        <taxon>Bacillati</taxon>
        <taxon>Actinomycetota</taxon>
        <taxon>Actinomycetes</taxon>
        <taxon>Micrococcales</taxon>
        <taxon>Micrococcaceae</taxon>
        <taxon>Arthrobacter</taxon>
    </lineage>
</organism>
<protein>
    <submittedName>
        <fullName evidence="3">Glycosyltransferase family 2 protein</fullName>
    </submittedName>
</protein>
<keyword evidence="2" id="KW-1133">Transmembrane helix</keyword>